<reference evidence="3" key="1">
    <citation type="submission" date="2011-12" db="EMBL/GenBank/DDBJ databases">
        <title>Complete sequence of Clostridium clariflavum DSM 19732.</title>
        <authorList>
            <consortium name="US DOE Joint Genome Institute"/>
            <person name="Lucas S."/>
            <person name="Han J."/>
            <person name="Lapidus A."/>
            <person name="Cheng J.-F."/>
            <person name="Goodwin L."/>
            <person name="Pitluck S."/>
            <person name="Peters L."/>
            <person name="Teshima H."/>
            <person name="Detter J.C."/>
            <person name="Han C."/>
            <person name="Tapia R."/>
            <person name="Land M."/>
            <person name="Hauser L."/>
            <person name="Kyrpides N."/>
            <person name="Ivanova N."/>
            <person name="Pagani I."/>
            <person name="Kitzmiller T."/>
            <person name="Lynd L."/>
            <person name="Izquierdo J."/>
            <person name="Woyke T."/>
        </authorList>
    </citation>
    <scope>NUCLEOTIDE SEQUENCE [LARGE SCALE GENOMIC DNA]</scope>
    <source>
        <strain evidence="3">DSM 19732 / NBRC 101661 / EBR45</strain>
    </source>
</reference>
<evidence type="ECO:0000313" key="3">
    <source>
        <dbReference type="Proteomes" id="UP000005435"/>
    </source>
</evidence>
<protein>
    <submittedName>
        <fullName evidence="2">Uncharacterized protein</fullName>
    </submittedName>
</protein>
<organism evidence="2 3">
    <name type="scientific">Acetivibrio clariflavus (strain DSM 19732 / NBRC 101661 / EBR45)</name>
    <name type="common">Clostridium clariflavum</name>
    <dbReference type="NCBI Taxonomy" id="720554"/>
    <lineage>
        <taxon>Bacteria</taxon>
        <taxon>Bacillati</taxon>
        <taxon>Bacillota</taxon>
        <taxon>Clostridia</taxon>
        <taxon>Eubacteriales</taxon>
        <taxon>Oscillospiraceae</taxon>
        <taxon>Acetivibrio</taxon>
    </lineage>
</organism>
<feature type="transmembrane region" description="Helical" evidence="1">
    <location>
        <begin position="35"/>
        <end position="51"/>
    </location>
</feature>
<reference evidence="2 3" key="2">
    <citation type="journal article" date="2012" name="Stand. Genomic Sci.">
        <title>Complete Genome Sequence of Clostridium clariflavum DSM 19732.</title>
        <authorList>
            <person name="Izquierdo J.A."/>
            <person name="Goodwin L."/>
            <person name="Davenport K.W."/>
            <person name="Teshima H."/>
            <person name="Bruce D."/>
            <person name="Detter C."/>
            <person name="Tapia R."/>
            <person name="Han S."/>
            <person name="Land M."/>
            <person name="Hauser L."/>
            <person name="Jeffries C.D."/>
            <person name="Han J."/>
            <person name="Pitluck S."/>
            <person name="Nolan M."/>
            <person name="Chen A."/>
            <person name="Huntemann M."/>
            <person name="Mavromatis K."/>
            <person name="Mikhailova N."/>
            <person name="Liolios K."/>
            <person name="Woyke T."/>
            <person name="Lynd L.R."/>
        </authorList>
    </citation>
    <scope>NUCLEOTIDE SEQUENCE [LARGE SCALE GENOMIC DNA]</scope>
    <source>
        <strain evidence="3">DSM 19732 / NBRC 101661 / EBR45</strain>
    </source>
</reference>
<dbReference type="RefSeq" id="WP_014253584.1">
    <property type="nucleotide sequence ID" value="NC_016627.1"/>
</dbReference>
<evidence type="ECO:0000256" key="1">
    <source>
        <dbReference type="SAM" id="Phobius"/>
    </source>
</evidence>
<keyword evidence="1" id="KW-0472">Membrane</keyword>
<feature type="transmembrane region" description="Helical" evidence="1">
    <location>
        <begin position="7"/>
        <end position="29"/>
    </location>
</feature>
<dbReference type="KEGG" id="ccl:Clocl_0201"/>
<keyword evidence="3" id="KW-1185">Reference proteome</keyword>
<proteinExistence type="predicted"/>
<dbReference type="STRING" id="720554.Clocl_0201"/>
<dbReference type="EMBL" id="CP003065">
    <property type="protein sequence ID" value="AEV66946.1"/>
    <property type="molecule type" value="Genomic_DNA"/>
</dbReference>
<keyword evidence="1" id="KW-0812">Transmembrane</keyword>
<keyword evidence="1" id="KW-1133">Transmembrane helix</keyword>
<sequence length="65" mass="7963">MKKKLIIYNIAVPTAIGYATFFLLFYLYQKLFFEYRWFAIIPFTIVTAFFIKDNIREWKVIKQQV</sequence>
<dbReference type="OrthoDB" id="1954958at2"/>
<gene>
    <name evidence="2" type="ordered locus">Clocl_0201</name>
</gene>
<dbReference type="AlphaFoldDB" id="G8M105"/>
<name>G8M105_ACECE</name>
<evidence type="ECO:0000313" key="2">
    <source>
        <dbReference type="EMBL" id="AEV66946.1"/>
    </source>
</evidence>
<dbReference type="HOGENOM" id="CLU_2841994_0_0_9"/>
<dbReference type="Proteomes" id="UP000005435">
    <property type="component" value="Chromosome"/>
</dbReference>
<accession>G8M105</accession>